<dbReference type="RefSeq" id="WP_088483536.1">
    <property type="nucleotide sequence ID" value="NZ_JBCNLH010000001.1"/>
</dbReference>
<dbReference type="Pfam" id="PF12279">
    <property type="entry name" value="DUF3619"/>
    <property type="match status" value="1"/>
</dbReference>
<dbReference type="AlphaFoldDB" id="A0A254N7J8"/>
<evidence type="ECO:0000313" key="1">
    <source>
        <dbReference type="EMBL" id="OWR03996.1"/>
    </source>
</evidence>
<evidence type="ECO:0008006" key="3">
    <source>
        <dbReference type="Google" id="ProtNLM"/>
    </source>
</evidence>
<proteinExistence type="predicted"/>
<accession>A0A254N7J8</accession>
<protein>
    <recommendedName>
        <fullName evidence="3">DUF3619 domain-containing protein</fullName>
    </recommendedName>
</protein>
<organism evidence="1 2">
    <name type="scientific">Roseateles puraquae</name>
    <dbReference type="NCBI Taxonomy" id="431059"/>
    <lineage>
        <taxon>Bacteria</taxon>
        <taxon>Pseudomonadati</taxon>
        <taxon>Pseudomonadota</taxon>
        <taxon>Betaproteobacteria</taxon>
        <taxon>Burkholderiales</taxon>
        <taxon>Sphaerotilaceae</taxon>
        <taxon>Roseateles</taxon>
    </lineage>
</organism>
<reference evidence="1 2" key="1">
    <citation type="journal article" date="2007" name="Int. J. Syst. Evol. Microbiol.">
        <title>Description of Pelomonas aquatica sp. nov. and Pelomonas puraquae sp. nov., isolated from industrial and haemodialysis water.</title>
        <authorList>
            <person name="Gomila M."/>
            <person name="Bowien B."/>
            <person name="Falsen E."/>
            <person name="Moore E.R."/>
            <person name="Lalucat J."/>
        </authorList>
    </citation>
    <scope>NUCLEOTIDE SEQUENCE [LARGE SCALE GENOMIC DNA]</scope>
    <source>
        <strain evidence="1 2">CCUG 52769</strain>
    </source>
</reference>
<dbReference type="OrthoDB" id="8562153at2"/>
<comment type="caution">
    <text evidence="1">The sequence shown here is derived from an EMBL/GenBank/DDBJ whole genome shotgun (WGS) entry which is preliminary data.</text>
</comment>
<sequence length="161" mass="16678">MKSPSNVSAPSSDLDARLARFGQRVAASLNERSADLPHDVTERLRFAREQALARAAEARAARTVAATASPSVVQMGAVLATSGGPGLPGVGGQGGNGLWAKLISMLPLLALLAGLLLMHQGQLHEQIVAAAEVDTALLSDNLPPAAFSDPGFAEYLRDSQE</sequence>
<name>A0A254N7J8_9BURK</name>
<gene>
    <name evidence="1" type="ORF">CDO81_12445</name>
</gene>
<dbReference type="Proteomes" id="UP000197446">
    <property type="component" value="Unassembled WGS sequence"/>
</dbReference>
<keyword evidence="2" id="KW-1185">Reference proteome</keyword>
<evidence type="ECO:0000313" key="2">
    <source>
        <dbReference type="Proteomes" id="UP000197446"/>
    </source>
</evidence>
<dbReference type="InterPro" id="IPR022064">
    <property type="entry name" value="DUF3619"/>
</dbReference>
<dbReference type="EMBL" id="NISI01000004">
    <property type="protein sequence ID" value="OWR03996.1"/>
    <property type="molecule type" value="Genomic_DNA"/>
</dbReference>